<dbReference type="Proteomes" id="UP001604336">
    <property type="component" value="Unassembled WGS sequence"/>
</dbReference>
<keyword evidence="3" id="KW-1185">Reference proteome</keyword>
<evidence type="ECO:0000313" key="3">
    <source>
        <dbReference type="Proteomes" id="UP001604336"/>
    </source>
</evidence>
<feature type="region of interest" description="Disordered" evidence="1">
    <location>
        <begin position="1"/>
        <end position="53"/>
    </location>
</feature>
<sequence length="185" mass="21159">MSHSPPRKAATQWSASVFDRLGQPSQTPATLREQKMRRKDEAPSMAASSVQNTPDELELMKQHLAELEAKQKDIPEEYTTYRHSPFSDDILAKPLPKKLKMPQLTNYEDGNDPVGHLNRYTFWMELQGVSDAIMCRAFHLTFRSKAMRVLKNYHNVLFEVGMTCPLSSSLPTWGQELGLLPKNVW</sequence>
<reference evidence="3" key="1">
    <citation type="submission" date="2024-07" db="EMBL/GenBank/DDBJ databases">
        <title>Two chromosome-level genome assemblies of Korean endemic species Abeliophyllum distichum and Forsythia ovata (Oleaceae).</title>
        <authorList>
            <person name="Jang H."/>
        </authorList>
    </citation>
    <scope>NUCLEOTIDE SEQUENCE [LARGE SCALE GENOMIC DNA]</scope>
</reference>
<dbReference type="EMBL" id="JBFOLK010000007">
    <property type="protein sequence ID" value="KAL2497422.1"/>
    <property type="molecule type" value="Genomic_DNA"/>
</dbReference>
<evidence type="ECO:0000313" key="2">
    <source>
        <dbReference type="EMBL" id="KAL2497422.1"/>
    </source>
</evidence>
<dbReference type="AlphaFoldDB" id="A0ABD1SCJ6"/>
<evidence type="ECO:0000256" key="1">
    <source>
        <dbReference type="SAM" id="MobiDB-lite"/>
    </source>
</evidence>
<comment type="caution">
    <text evidence="2">The sequence shown here is derived from an EMBL/GenBank/DDBJ whole genome shotgun (WGS) entry which is preliminary data.</text>
</comment>
<organism evidence="2 3">
    <name type="scientific">Abeliophyllum distichum</name>
    <dbReference type="NCBI Taxonomy" id="126358"/>
    <lineage>
        <taxon>Eukaryota</taxon>
        <taxon>Viridiplantae</taxon>
        <taxon>Streptophyta</taxon>
        <taxon>Embryophyta</taxon>
        <taxon>Tracheophyta</taxon>
        <taxon>Spermatophyta</taxon>
        <taxon>Magnoliopsida</taxon>
        <taxon>eudicotyledons</taxon>
        <taxon>Gunneridae</taxon>
        <taxon>Pentapetalae</taxon>
        <taxon>asterids</taxon>
        <taxon>lamiids</taxon>
        <taxon>Lamiales</taxon>
        <taxon>Oleaceae</taxon>
        <taxon>Forsythieae</taxon>
        <taxon>Abeliophyllum</taxon>
    </lineage>
</organism>
<proteinExistence type="predicted"/>
<name>A0ABD1SCJ6_9LAMI</name>
<feature type="compositionally biased region" description="Basic and acidic residues" evidence="1">
    <location>
        <begin position="32"/>
        <end position="42"/>
    </location>
</feature>
<gene>
    <name evidence="2" type="ORF">Adt_22972</name>
</gene>
<accession>A0ABD1SCJ6</accession>
<protein>
    <submittedName>
        <fullName evidence="2">Uncharacterized protein</fullName>
    </submittedName>
</protein>